<comment type="cofactor">
    <cofactor evidence="1">
        <name>Mg(2+)</name>
        <dbReference type="ChEBI" id="CHEBI:18420"/>
    </cofactor>
</comment>
<dbReference type="InterPro" id="IPR015813">
    <property type="entry name" value="Pyrv/PenolPyrv_kinase-like_dom"/>
</dbReference>
<evidence type="ECO:0000256" key="3">
    <source>
        <dbReference type="ARBA" id="ARBA00022842"/>
    </source>
</evidence>
<dbReference type="Pfam" id="PF03328">
    <property type="entry name" value="HpcH_HpaI"/>
    <property type="match status" value="1"/>
</dbReference>
<evidence type="ECO:0000313" key="5">
    <source>
        <dbReference type="EMBL" id="MDP5182678.1"/>
    </source>
</evidence>
<dbReference type="GO" id="GO:0016829">
    <property type="term" value="F:lyase activity"/>
    <property type="evidence" value="ECO:0007669"/>
    <property type="project" value="UniProtKB-KW"/>
</dbReference>
<dbReference type="SUPFAM" id="SSF51621">
    <property type="entry name" value="Phosphoenolpyruvate/pyruvate domain"/>
    <property type="match status" value="1"/>
</dbReference>
<keyword evidence="2" id="KW-0479">Metal-binding</keyword>
<dbReference type="PANTHER" id="PTHR32308">
    <property type="entry name" value="LYASE BETA SUBUNIT, PUTATIVE (AFU_ORTHOLOGUE AFUA_4G13030)-RELATED"/>
    <property type="match status" value="1"/>
</dbReference>
<dbReference type="InterPro" id="IPR005000">
    <property type="entry name" value="Aldolase/citrate-lyase_domain"/>
</dbReference>
<keyword evidence="6" id="KW-1185">Reference proteome</keyword>
<protein>
    <submittedName>
        <fullName evidence="5">CoA ester lyase</fullName>
    </submittedName>
</protein>
<sequence>MSTPLTGSRAYLFVPGDRPERFDKAAGSGAVPILDLEDAVAPGRRAAAREHVRRWLDEDGRAVVRVQAADAPGHEDDVAALVGSPGLMAVMLARAEDPGHVRAAGEATGGPVIALVETAAGIAAARELARASARLALGDQDLALDLGVTPRSPLVRQLAAELVLASRLAGLPAPLDGVTTELDAPDVLAADARAARENGFGGKLCIHPRQVEVVGRAWRPSAEELAWARAVVATAGGDGGVGTVGGAMVDRPLVERARALLADAGG</sequence>
<feature type="domain" description="HpcH/HpaI aldolase/citrate lyase" evidence="4">
    <location>
        <begin position="9"/>
        <end position="208"/>
    </location>
</feature>
<proteinExistence type="predicted"/>
<dbReference type="RefSeq" id="WP_305999357.1">
    <property type="nucleotide sequence ID" value="NZ_JASNFN010000008.1"/>
</dbReference>
<evidence type="ECO:0000259" key="4">
    <source>
        <dbReference type="Pfam" id="PF03328"/>
    </source>
</evidence>
<comment type="caution">
    <text evidence="5">The sequence shown here is derived from an EMBL/GenBank/DDBJ whole genome shotgun (WGS) entry which is preliminary data.</text>
</comment>
<organism evidence="5 6">
    <name type="scientific">Blastococcus carthaginiensis</name>
    <dbReference type="NCBI Taxonomy" id="3050034"/>
    <lineage>
        <taxon>Bacteria</taxon>
        <taxon>Bacillati</taxon>
        <taxon>Actinomycetota</taxon>
        <taxon>Actinomycetes</taxon>
        <taxon>Geodermatophilales</taxon>
        <taxon>Geodermatophilaceae</taxon>
        <taxon>Blastococcus</taxon>
    </lineage>
</organism>
<dbReference type="InterPro" id="IPR011206">
    <property type="entry name" value="Citrate_lyase_beta/mcl1/mcl2"/>
</dbReference>
<keyword evidence="3" id="KW-0460">Magnesium</keyword>
<dbReference type="Gene3D" id="3.20.20.60">
    <property type="entry name" value="Phosphoenolpyruvate-binding domains"/>
    <property type="match status" value="1"/>
</dbReference>
<keyword evidence="5" id="KW-0456">Lyase</keyword>
<dbReference type="PANTHER" id="PTHR32308:SF10">
    <property type="entry name" value="CITRATE LYASE SUBUNIT BETA"/>
    <property type="match status" value="1"/>
</dbReference>
<reference evidence="6" key="1">
    <citation type="submission" date="2023-05" db="EMBL/GenBank/DDBJ databases">
        <title>Draft genome of Pseudofrankia sp. BMG5.37.</title>
        <authorList>
            <person name="Gtari M."/>
            <person name="Ghodhbane F."/>
            <person name="Sbissi I."/>
        </authorList>
    </citation>
    <scope>NUCLEOTIDE SEQUENCE [LARGE SCALE GENOMIC DNA]</scope>
    <source>
        <strain evidence="6">BMG 814</strain>
    </source>
</reference>
<name>A0ABT9IAS9_9ACTN</name>
<accession>A0ABT9IAS9</accession>
<dbReference type="PIRSF" id="PIRSF015582">
    <property type="entry name" value="Cit_lyase_B"/>
    <property type="match status" value="1"/>
</dbReference>
<dbReference type="EMBL" id="JASNFN010000008">
    <property type="protein sequence ID" value="MDP5182678.1"/>
    <property type="molecule type" value="Genomic_DNA"/>
</dbReference>
<evidence type="ECO:0000256" key="2">
    <source>
        <dbReference type="ARBA" id="ARBA00022723"/>
    </source>
</evidence>
<evidence type="ECO:0000313" key="6">
    <source>
        <dbReference type="Proteomes" id="UP001233673"/>
    </source>
</evidence>
<dbReference type="InterPro" id="IPR040442">
    <property type="entry name" value="Pyrv_kinase-like_dom_sf"/>
</dbReference>
<dbReference type="Proteomes" id="UP001233673">
    <property type="component" value="Unassembled WGS sequence"/>
</dbReference>
<gene>
    <name evidence="5" type="ORF">QOZ88_08495</name>
</gene>
<evidence type="ECO:0000256" key="1">
    <source>
        <dbReference type="ARBA" id="ARBA00001946"/>
    </source>
</evidence>